<dbReference type="InterPro" id="IPR009050">
    <property type="entry name" value="Globin-like_sf"/>
</dbReference>
<evidence type="ECO:0000256" key="6">
    <source>
        <dbReference type="ARBA" id="ARBA00034496"/>
    </source>
</evidence>
<dbReference type="STRING" id="930152.SAMN05216565_102536"/>
<dbReference type="Pfam" id="PF01152">
    <property type="entry name" value="Bac_globin"/>
    <property type="match status" value="1"/>
</dbReference>
<evidence type="ECO:0000313" key="7">
    <source>
        <dbReference type="EMBL" id="SDP36594.1"/>
    </source>
</evidence>
<keyword evidence="5" id="KW-0408">Iron</keyword>
<dbReference type="EMBL" id="FNJU01000002">
    <property type="protein sequence ID" value="SDP36594.1"/>
    <property type="molecule type" value="Genomic_DNA"/>
</dbReference>
<dbReference type="PANTHER" id="PTHR47366:SF1">
    <property type="entry name" value="TWO-ON-TWO HEMOGLOBIN-3"/>
    <property type="match status" value="1"/>
</dbReference>
<dbReference type="AlphaFoldDB" id="A0A1H0S4H7"/>
<dbReference type="GO" id="GO:0019825">
    <property type="term" value="F:oxygen binding"/>
    <property type="evidence" value="ECO:0007669"/>
    <property type="project" value="InterPro"/>
</dbReference>
<evidence type="ECO:0000256" key="2">
    <source>
        <dbReference type="ARBA" id="ARBA00022448"/>
    </source>
</evidence>
<evidence type="ECO:0000256" key="3">
    <source>
        <dbReference type="ARBA" id="ARBA00022617"/>
    </source>
</evidence>
<evidence type="ECO:0000256" key="5">
    <source>
        <dbReference type="ARBA" id="ARBA00023004"/>
    </source>
</evidence>
<comment type="cofactor">
    <cofactor evidence="1">
        <name>heme</name>
        <dbReference type="ChEBI" id="CHEBI:30413"/>
    </cofactor>
</comment>
<dbReference type="PANTHER" id="PTHR47366">
    <property type="entry name" value="TWO-ON-TWO HEMOGLOBIN-3"/>
    <property type="match status" value="1"/>
</dbReference>
<evidence type="ECO:0000313" key="8">
    <source>
        <dbReference type="Proteomes" id="UP000199159"/>
    </source>
</evidence>
<keyword evidence="8" id="KW-1185">Reference proteome</keyword>
<organism evidence="7 8">
    <name type="scientific">Litchfieldia salsa</name>
    <dbReference type="NCBI Taxonomy" id="930152"/>
    <lineage>
        <taxon>Bacteria</taxon>
        <taxon>Bacillati</taxon>
        <taxon>Bacillota</taxon>
        <taxon>Bacilli</taxon>
        <taxon>Bacillales</taxon>
        <taxon>Bacillaceae</taxon>
        <taxon>Litchfieldia</taxon>
    </lineage>
</organism>
<keyword evidence="2" id="KW-0813">Transport</keyword>
<protein>
    <submittedName>
        <fullName evidence="7">Hemoglobin</fullName>
    </submittedName>
</protein>
<evidence type="ECO:0000256" key="1">
    <source>
        <dbReference type="ARBA" id="ARBA00001971"/>
    </source>
</evidence>
<dbReference type="FunFam" id="1.10.490.10:FF:000004">
    <property type="entry name" value="Group 2 hemoglobin yjbI"/>
    <property type="match status" value="1"/>
</dbReference>
<dbReference type="CDD" id="cd14772">
    <property type="entry name" value="TrHb2_Bs-trHb-like_O"/>
    <property type="match status" value="1"/>
</dbReference>
<accession>A0A1H0S4H7</accession>
<dbReference type="RefSeq" id="WP_090851121.1">
    <property type="nucleotide sequence ID" value="NZ_FNJU01000002.1"/>
</dbReference>
<proteinExistence type="inferred from homology"/>
<comment type="similarity">
    <text evidence="6">Belongs to the truncated hemoglobin family. Group II subfamily.</text>
</comment>
<dbReference type="GO" id="GO:0020037">
    <property type="term" value="F:heme binding"/>
    <property type="evidence" value="ECO:0007669"/>
    <property type="project" value="InterPro"/>
</dbReference>
<gene>
    <name evidence="7" type="ORF">SAMN05216565_102536</name>
</gene>
<keyword evidence="4" id="KW-0479">Metal-binding</keyword>
<dbReference type="Proteomes" id="UP000199159">
    <property type="component" value="Unassembled WGS sequence"/>
</dbReference>
<name>A0A1H0S4H7_9BACI</name>
<dbReference type="OrthoDB" id="9790913at2"/>
<keyword evidence="3" id="KW-0349">Heme</keyword>
<dbReference type="GO" id="GO:0046872">
    <property type="term" value="F:metal ion binding"/>
    <property type="evidence" value="ECO:0007669"/>
    <property type="project" value="UniProtKB-KW"/>
</dbReference>
<dbReference type="SUPFAM" id="SSF46458">
    <property type="entry name" value="Globin-like"/>
    <property type="match status" value="1"/>
</dbReference>
<dbReference type="InterPro" id="IPR012292">
    <property type="entry name" value="Globin/Proto"/>
</dbReference>
<evidence type="ECO:0000256" key="4">
    <source>
        <dbReference type="ARBA" id="ARBA00022723"/>
    </source>
</evidence>
<dbReference type="InterPro" id="IPR044203">
    <property type="entry name" value="GlbO/GLB3-like"/>
</dbReference>
<dbReference type="GO" id="GO:0005344">
    <property type="term" value="F:oxygen carrier activity"/>
    <property type="evidence" value="ECO:0007669"/>
    <property type="project" value="InterPro"/>
</dbReference>
<reference evidence="8" key="1">
    <citation type="submission" date="2016-10" db="EMBL/GenBank/DDBJ databases">
        <authorList>
            <person name="Varghese N."/>
            <person name="Submissions S."/>
        </authorList>
    </citation>
    <scope>NUCLEOTIDE SEQUENCE [LARGE SCALE GENOMIC DNA]</scope>
    <source>
        <strain evidence="8">IBRC-M10078</strain>
    </source>
</reference>
<sequence>MSGSFRSPYEALGGEDTLSKLVDAFYSRVGQHPDLSPIFPTDLTETARVQIQFLTQYLGGPTNYTDEHGHPMLRARHMPFEITPKRAQAWLACMKEAMEEIGLDGPLKDDFFHRLTLTAQHMINTPDEEPEKGVLF</sequence>
<dbReference type="Gene3D" id="1.10.490.10">
    <property type="entry name" value="Globins"/>
    <property type="match status" value="1"/>
</dbReference>
<dbReference type="InterPro" id="IPR001486">
    <property type="entry name" value="Hemoglobin_trunc"/>
</dbReference>